<organism evidence="11 12">
    <name type="scientific">Trichosporon asahii var. asahii (strain ATCC 90039 / CBS 2479 / JCM 2466 / KCTC 7840 / NBRC 103889/ NCYC 2677 / UAMH 7654)</name>
    <name type="common">Yeast</name>
    <dbReference type="NCBI Taxonomy" id="1186058"/>
    <lineage>
        <taxon>Eukaryota</taxon>
        <taxon>Fungi</taxon>
        <taxon>Dikarya</taxon>
        <taxon>Basidiomycota</taxon>
        <taxon>Agaricomycotina</taxon>
        <taxon>Tremellomycetes</taxon>
        <taxon>Trichosporonales</taxon>
        <taxon>Trichosporonaceae</taxon>
        <taxon>Trichosporon</taxon>
    </lineage>
</organism>
<accession>J4UBY7</accession>
<comment type="caution">
    <text evidence="11">The sequence shown here is derived from an EMBL/GenBank/DDBJ whole genome shotgun (WGS) entry which is preliminary data.</text>
</comment>
<evidence type="ECO:0000256" key="5">
    <source>
        <dbReference type="ARBA" id="ARBA00022723"/>
    </source>
</evidence>
<keyword evidence="7 8" id="KW-0378">Hydrolase</keyword>
<dbReference type="PANTHER" id="PTHR10954">
    <property type="entry name" value="RIBONUCLEASE H2 SUBUNIT A"/>
    <property type="match status" value="1"/>
</dbReference>
<proteinExistence type="inferred from homology"/>
<dbReference type="InterPro" id="IPR036397">
    <property type="entry name" value="RNaseH_sf"/>
</dbReference>
<keyword evidence="4 8" id="KW-0540">Nuclease</keyword>
<dbReference type="PANTHER" id="PTHR10954:SF7">
    <property type="entry name" value="RIBONUCLEASE H2 SUBUNIT A"/>
    <property type="match status" value="1"/>
</dbReference>
<dbReference type="GO" id="GO:0032299">
    <property type="term" value="C:ribonuclease H2 complex"/>
    <property type="evidence" value="ECO:0007669"/>
    <property type="project" value="TreeGrafter"/>
</dbReference>
<dbReference type="EMBL" id="ALBS01000204">
    <property type="protein sequence ID" value="EJT48435.1"/>
    <property type="molecule type" value="Genomic_DNA"/>
</dbReference>
<dbReference type="FunFam" id="1.10.10.460:FF:000001">
    <property type="entry name" value="Ribonuclease"/>
    <property type="match status" value="1"/>
</dbReference>
<dbReference type="CDD" id="cd07181">
    <property type="entry name" value="RNase_HII_eukaryota_like"/>
    <property type="match status" value="1"/>
</dbReference>
<comment type="cofactor">
    <cofactor evidence="8">
        <name>Mn(2+)</name>
        <dbReference type="ChEBI" id="CHEBI:29035"/>
    </cofactor>
    <cofactor evidence="8">
        <name>Mg(2+)</name>
        <dbReference type="ChEBI" id="CHEBI:18420"/>
    </cofactor>
    <text evidence="8">Manganese or magnesium. Binds 1 divalent metal ion per monomer in the absence of substrate. May bind a second metal ion after substrate binding.</text>
</comment>
<dbReference type="GeneID" id="25986081"/>
<evidence type="ECO:0000256" key="6">
    <source>
        <dbReference type="ARBA" id="ARBA00022759"/>
    </source>
</evidence>
<dbReference type="InterPro" id="IPR012337">
    <property type="entry name" value="RNaseH-like_sf"/>
</dbReference>
<comment type="catalytic activity">
    <reaction evidence="1 8 9">
        <text>Endonucleolytic cleavage to 5'-phosphomonoester.</text>
        <dbReference type="EC" id="3.1.26.4"/>
    </reaction>
</comment>
<keyword evidence="6 8" id="KW-0255">Endonuclease</keyword>
<evidence type="ECO:0000256" key="9">
    <source>
        <dbReference type="RuleBase" id="RU003515"/>
    </source>
</evidence>
<dbReference type="RefSeq" id="XP_014179304.1">
    <property type="nucleotide sequence ID" value="XM_014323829.1"/>
</dbReference>
<dbReference type="HOGENOM" id="CLU_036532_0_1_1"/>
<dbReference type="PROSITE" id="PS51975">
    <property type="entry name" value="RNASE_H_2"/>
    <property type="match status" value="1"/>
</dbReference>
<evidence type="ECO:0000256" key="1">
    <source>
        <dbReference type="ARBA" id="ARBA00000077"/>
    </source>
</evidence>
<dbReference type="Pfam" id="PF01351">
    <property type="entry name" value="RNase_HII"/>
    <property type="match status" value="1"/>
</dbReference>
<evidence type="ECO:0000256" key="3">
    <source>
        <dbReference type="ARBA" id="ARBA00007058"/>
    </source>
</evidence>
<comment type="cofactor">
    <cofactor evidence="2">
        <name>Mg(2+)</name>
        <dbReference type="ChEBI" id="CHEBI:18420"/>
    </cofactor>
</comment>
<dbReference type="Gene3D" id="1.10.10.460">
    <property type="entry name" value="Ribonuclease hii. Domain 2"/>
    <property type="match status" value="1"/>
</dbReference>
<evidence type="ECO:0000256" key="4">
    <source>
        <dbReference type="ARBA" id="ARBA00022722"/>
    </source>
</evidence>
<evidence type="ECO:0000256" key="7">
    <source>
        <dbReference type="ARBA" id="ARBA00022801"/>
    </source>
</evidence>
<dbReference type="Proteomes" id="UP000002748">
    <property type="component" value="Unassembled WGS sequence"/>
</dbReference>
<reference evidence="11 12" key="1">
    <citation type="journal article" date="2012" name="Eukaryot. Cell">
        <title>Draft genome sequence of CBS 2479, the standard type strain of Trichosporon asahii.</title>
        <authorList>
            <person name="Yang R.Y."/>
            <person name="Li H.T."/>
            <person name="Zhu H."/>
            <person name="Zhou G.P."/>
            <person name="Wang M."/>
            <person name="Wang L."/>
        </authorList>
    </citation>
    <scope>NUCLEOTIDE SEQUENCE [LARGE SCALE GENOMIC DNA]</scope>
    <source>
        <strain evidence="12">ATCC 90039 / CBS 2479 / JCM 2466 / KCTC 7840 / NCYC 2677 / UAMH 7654</strain>
    </source>
</reference>
<feature type="binding site" evidence="8">
    <location>
        <position position="44"/>
    </location>
    <ligand>
        <name>a divalent metal cation</name>
        <dbReference type="ChEBI" id="CHEBI:60240"/>
    </ligand>
</feature>
<feature type="domain" description="RNase H type-2" evidence="10">
    <location>
        <begin position="37"/>
        <end position="262"/>
    </location>
</feature>
<dbReference type="InterPro" id="IPR001352">
    <property type="entry name" value="RNase_HII/HIII"/>
</dbReference>
<dbReference type="AlphaFoldDB" id="J4UBY7"/>
<dbReference type="InterPro" id="IPR023160">
    <property type="entry name" value="RNase_HII_hlx-loop-hlx_cap_dom"/>
</dbReference>
<dbReference type="GO" id="GO:0006298">
    <property type="term" value="P:mismatch repair"/>
    <property type="evidence" value="ECO:0007669"/>
    <property type="project" value="TreeGrafter"/>
</dbReference>
<comment type="function">
    <text evidence="9">Endonuclease that specifically degrades the RNA of RNA-DNA hybrids.</text>
</comment>
<dbReference type="GO" id="GO:0003723">
    <property type="term" value="F:RNA binding"/>
    <property type="evidence" value="ECO:0007669"/>
    <property type="project" value="UniProtKB-UniRule"/>
</dbReference>
<feature type="binding site" evidence="8">
    <location>
        <position position="43"/>
    </location>
    <ligand>
        <name>a divalent metal cation</name>
        <dbReference type="ChEBI" id="CHEBI:60240"/>
    </ligand>
</feature>
<sequence length="301" mass="32611">MTDPVNLEPIPALQDSYVFHSQLPPEAAPGSDANKGGWIMGIDEAGRGPVLGPMVYACAFCPMSFKPTLEGLGFDVRQSLWEAFDVHPELCYSSSTLAPQAISAAMLRKVPINLNQQAQDATMGLIRAALDRGINVQEQCFVDALGPSQVWQDKLSAEFPTIKFLVCPKADSLFKIVGAASIVAKVTRDRYIEGWVDAEGPMPGSAGAGDEEAEELIRGSGYPSDPKTQAFLRQQLDPVFGYRGMVRFSWATVKVLLEKQGHSCQWADDVSQPSAAAYFTGEDKGRPKLWRDLGVSGVGEL</sequence>
<gene>
    <name evidence="11" type="ORF">A1Q1_02567</name>
</gene>
<evidence type="ECO:0000256" key="8">
    <source>
        <dbReference type="PROSITE-ProRule" id="PRU01319"/>
    </source>
</evidence>
<dbReference type="SUPFAM" id="SSF53098">
    <property type="entry name" value="Ribonuclease H-like"/>
    <property type="match status" value="1"/>
</dbReference>
<dbReference type="Gene3D" id="3.30.420.10">
    <property type="entry name" value="Ribonuclease H-like superfamily/Ribonuclease H"/>
    <property type="match status" value="1"/>
</dbReference>
<protein>
    <recommendedName>
        <fullName evidence="9">Ribonuclease</fullName>
        <ecNumber evidence="9">3.1.26.4</ecNumber>
    </recommendedName>
</protein>
<keyword evidence="5 8" id="KW-0479">Metal-binding</keyword>
<name>J4UBY7_TRIAS</name>
<dbReference type="VEuPathDB" id="FungiDB:A1Q1_02567"/>
<comment type="similarity">
    <text evidence="3">Belongs to the RNase HII family. Eukaryotic subfamily.</text>
</comment>
<feature type="binding site" evidence="8">
    <location>
        <position position="143"/>
    </location>
    <ligand>
        <name>a divalent metal cation</name>
        <dbReference type="ChEBI" id="CHEBI:60240"/>
    </ligand>
</feature>
<dbReference type="EC" id="3.1.26.4" evidence="9"/>
<dbReference type="GO" id="GO:0004523">
    <property type="term" value="F:RNA-DNA hybrid ribonuclease activity"/>
    <property type="evidence" value="ECO:0007669"/>
    <property type="project" value="UniProtKB-UniRule"/>
</dbReference>
<dbReference type="InterPro" id="IPR024567">
    <property type="entry name" value="RNase_HII/HIII_dom"/>
</dbReference>
<dbReference type="OrthoDB" id="7462577at2759"/>
<dbReference type="GO" id="GO:0043137">
    <property type="term" value="P:DNA replication, removal of RNA primer"/>
    <property type="evidence" value="ECO:0007669"/>
    <property type="project" value="TreeGrafter"/>
</dbReference>
<evidence type="ECO:0000313" key="11">
    <source>
        <dbReference type="EMBL" id="EJT48435.1"/>
    </source>
</evidence>
<evidence type="ECO:0000259" key="10">
    <source>
        <dbReference type="PROSITE" id="PS51975"/>
    </source>
</evidence>
<dbReference type="KEGG" id="tasa:A1Q1_02567"/>
<dbReference type="GO" id="GO:0046872">
    <property type="term" value="F:metal ion binding"/>
    <property type="evidence" value="ECO:0007669"/>
    <property type="project" value="UniProtKB-KW"/>
</dbReference>
<evidence type="ECO:0000256" key="2">
    <source>
        <dbReference type="ARBA" id="ARBA00001946"/>
    </source>
</evidence>
<evidence type="ECO:0000313" key="12">
    <source>
        <dbReference type="Proteomes" id="UP000002748"/>
    </source>
</evidence>